<comment type="caution">
    <text evidence="2">The sequence shown here is derived from an EMBL/GenBank/DDBJ whole genome shotgun (WGS) entry which is preliminary data.</text>
</comment>
<dbReference type="Pfam" id="PF00651">
    <property type="entry name" value="BTB"/>
    <property type="match status" value="1"/>
</dbReference>
<dbReference type="Proteomes" id="UP000091967">
    <property type="component" value="Unassembled WGS sequence"/>
</dbReference>
<keyword evidence="3" id="KW-1185">Reference proteome</keyword>
<name>A0A1B8AXQ4_FUSPO</name>
<dbReference type="CDD" id="cd18186">
    <property type="entry name" value="BTB_POZ_ZBTB_KLHL-like"/>
    <property type="match status" value="1"/>
</dbReference>
<dbReference type="PROSITE" id="PS50097">
    <property type="entry name" value="BTB"/>
    <property type="match status" value="1"/>
</dbReference>
<proteinExistence type="predicted"/>
<dbReference type="InterPro" id="IPR000210">
    <property type="entry name" value="BTB/POZ_dom"/>
</dbReference>
<dbReference type="PANTHER" id="PTHR47843:SF5">
    <property type="entry name" value="BTB_POZ DOMAIN PROTEIN"/>
    <property type="match status" value="1"/>
</dbReference>
<feature type="domain" description="BTB" evidence="1">
    <location>
        <begin position="20"/>
        <end position="87"/>
    </location>
</feature>
<dbReference type="SMART" id="SM00225">
    <property type="entry name" value="BTB"/>
    <property type="match status" value="1"/>
</dbReference>
<dbReference type="EMBL" id="LYXU01000002">
    <property type="protein sequence ID" value="OBS25166.1"/>
    <property type="molecule type" value="Genomic_DNA"/>
</dbReference>
<evidence type="ECO:0000259" key="1">
    <source>
        <dbReference type="PROSITE" id="PS50097"/>
    </source>
</evidence>
<organism evidence="2 3">
    <name type="scientific">Fusarium poae</name>
    <dbReference type="NCBI Taxonomy" id="36050"/>
    <lineage>
        <taxon>Eukaryota</taxon>
        <taxon>Fungi</taxon>
        <taxon>Dikarya</taxon>
        <taxon>Ascomycota</taxon>
        <taxon>Pezizomycotina</taxon>
        <taxon>Sordariomycetes</taxon>
        <taxon>Hypocreomycetidae</taxon>
        <taxon>Hypocreales</taxon>
        <taxon>Nectriaceae</taxon>
        <taxon>Fusarium</taxon>
    </lineage>
</organism>
<dbReference type="STRING" id="36050.A0A1B8AXQ4"/>
<dbReference type="OMA" id="ACAGQFK"/>
<dbReference type="InterPro" id="IPR011333">
    <property type="entry name" value="SKP1/BTB/POZ_sf"/>
</dbReference>
<reference evidence="2 3" key="1">
    <citation type="submission" date="2016-06" db="EMBL/GenBank/DDBJ databases">
        <title>Living apart together: crosstalk between the core and supernumerary genomes in a fungal plant pathogen.</title>
        <authorList>
            <person name="Vanheule A."/>
            <person name="Audenaert K."/>
            <person name="Warris S."/>
            <person name="Van De Geest H."/>
            <person name="Schijlen E."/>
            <person name="Hofte M."/>
            <person name="De Saeger S."/>
            <person name="Haesaert G."/>
            <person name="Waalwijk C."/>
            <person name="Van Der Lee T."/>
        </authorList>
    </citation>
    <scope>NUCLEOTIDE SEQUENCE [LARGE SCALE GENOMIC DNA]</scope>
    <source>
        <strain evidence="2 3">2516</strain>
    </source>
</reference>
<protein>
    <recommendedName>
        <fullName evidence="1">BTB domain-containing protein</fullName>
    </recommendedName>
</protein>
<evidence type="ECO:0000313" key="3">
    <source>
        <dbReference type="Proteomes" id="UP000091967"/>
    </source>
</evidence>
<dbReference type="PANTHER" id="PTHR47843">
    <property type="entry name" value="BTB DOMAIN-CONTAINING PROTEIN-RELATED"/>
    <property type="match status" value="1"/>
</dbReference>
<sequence length="244" mass="27219">MDFHKTRARIVEARKKGEFTDFTFICEGGDIHVHKIIVCSQSPVFRAACAGQFKEALSGTYDLMSDQPEMVQLMVDYLYTGDYSVDMNGASEEDTGYNSAALSTHAVMYSLGDKYDIEGLRNLSTQKYCSELHGSLSTNDFFSSIPYVYTLTPESSRDLRDPVLSFARNLLGGEGPITLGFVQEAMDELFVECPEFVKELLYSLLQSPLMGYCPCTGTRDMVSIEARECRCRKCGKSGASLRRP</sequence>
<dbReference type="AlphaFoldDB" id="A0A1B8AXQ4"/>
<evidence type="ECO:0000313" key="2">
    <source>
        <dbReference type="EMBL" id="OBS25166.1"/>
    </source>
</evidence>
<accession>A0A1B8AXQ4</accession>
<dbReference type="Gene3D" id="3.30.710.10">
    <property type="entry name" value="Potassium Channel Kv1.1, Chain A"/>
    <property type="match status" value="1"/>
</dbReference>
<gene>
    <name evidence="2" type="ORF">FPOA_05701</name>
</gene>
<dbReference type="SUPFAM" id="SSF54695">
    <property type="entry name" value="POZ domain"/>
    <property type="match status" value="1"/>
</dbReference>